<proteinExistence type="predicted"/>
<dbReference type="InterPro" id="IPR011195">
    <property type="entry name" value="UCP010256"/>
</dbReference>
<organism evidence="2 3">
    <name type="scientific">Nocardioides kribbensis</name>
    <dbReference type="NCBI Taxonomy" id="305517"/>
    <lineage>
        <taxon>Bacteria</taxon>
        <taxon>Bacillati</taxon>
        <taxon>Actinomycetota</taxon>
        <taxon>Actinomycetes</taxon>
        <taxon>Propionibacteriales</taxon>
        <taxon>Nocardioidaceae</taxon>
        <taxon>Nocardioides</taxon>
    </lineage>
</organism>
<dbReference type="Proteomes" id="UP001482520">
    <property type="component" value="Unassembled WGS sequence"/>
</dbReference>
<dbReference type="EMBL" id="JBEGDP010000025">
    <property type="protein sequence ID" value="MEQ7848967.1"/>
    <property type="molecule type" value="Genomic_DNA"/>
</dbReference>
<dbReference type="PANTHER" id="PTHR39338">
    <property type="entry name" value="BLL5662 PROTEIN-RELATED"/>
    <property type="match status" value="1"/>
</dbReference>
<dbReference type="Pfam" id="PF05762">
    <property type="entry name" value="VWA_CoxE"/>
    <property type="match status" value="1"/>
</dbReference>
<evidence type="ECO:0000313" key="2">
    <source>
        <dbReference type="EMBL" id="MEQ7848967.1"/>
    </source>
</evidence>
<name>A0ABV1P2N3_9ACTN</name>
<evidence type="ECO:0000256" key="1">
    <source>
        <dbReference type="SAM" id="MobiDB-lite"/>
    </source>
</evidence>
<feature type="region of interest" description="Disordered" evidence="1">
    <location>
        <begin position="86"/>
        <end position="119"/>
    </location>
</feature>
<comment type="caution">
    <text evidence="2">The sequence shown here is derived from an EMBL/GenBank/DDBJ whole genome shotgun (WGS) entry which is preliminary data.</text>
</comment>
<dbReference type="InterPro" id="IPR008912">
    <property type="entry name" value="Uncharacterised_CoxE"/>
</dbReference>
<dbReference type="RefSeq" id="WP_193665801.1">
    <property type="nucleotide sequence ID" value="NZ_BAAAMM010000022.1"/>
</dbReference>
<sequence length="485" mass="52779">MTAAGTSGLLERHIAFLEALRAAGLPVSLAEDLDAIAALTALSWDDRALVREGYAATLVKRRAQRPTFDALFDLYFPRLVGDGGLGLDGTPGGSDAETSPDGDADGPDAPDGPDAAGEGVRDNAAALTDFRERLLDALLAGDDDALARMAAEMVGRFGAMPGRGPGLSSWSAYTALQRVAPGELVDKIVAGLVAGGRGDEEADRAAAQRIGAFTRTVEADARRRIGEEKGPDHVASVAMRPTIDRLDFLSMRRADLEEMRREIHPLARRLASRLTQEHHARRRGPLDFRRTVRASMSTGGVPLTTHHKPRRPHRTELVVLCDVSGSVAHFAQFTLLLVFALRDQFQAVRAFTFVDDVHEVTPYFRPGADLVDVMGDLAASAAHAARFGRTNYGRALTRFAEEHPDALGPRSSLLVLGDARSNYADLRLDVLRELTAGIRHSWWLNPEHRRHWDTGDSAASRYGEVVPMVECRNLTQLGEFVHQVL</sequence>
<dbReference type="PIRSF" id="PIRSF010256">
    <property type="entry name" value="CoxE_vWa"/>
    <property type="match status" value="1"/>
</dbReference>
<gene>
    <name evidence="2" type="ORF">V6R90_16940</name>
</gene>
<reference evidence="2 3" key="1">
    <citation type="submission" date="2024-02" db="EMBL/GenBank/DDBJ databases">
        <title>Full genome sequence of Nocardioides kribbensis.</title>
        <authorList>
            <person name="Poletto B.L."/>
            <person name="Silva G."/>
            <person name="Galante D."/>
            <person name="Campos K.R."/>
            <person name="Santos M.B.N."/>
            <person name="Sacchi C.T."/>
        </authorList>
    </citation>
    <scope>NUCLEOTIDE SEQUENCE [LARGE SCALE GENOMIC DNA]</scope>
    <source>
        <strain evidence="2 3">O4R</strain>
    </source>
</reference>
<dbReference type="PANTHER" id="PTHR39338:SF5">
    <property type="entry name" value="BLR6139 PROTEIN"/>
    <property type="match status" value="1"/>
</dbReference>
<feature type="compositionally biased region" description="Acidic residues" evidence="1">
    <location>
        <begin position="98"/>
        <end position="108"/>
    </location>
</feature>
<evidence type="ECO:0000313" key="3">
    <source>
        <dbReference type="Proteomes" id="UP001482520"/>
    </source>
</evidence>
<accession>A0ABV1P2N3</accession>
<keyword evidence="3" id="KW-1185">Reference proteome</keyword>
<protein>
    <submittedName>
        <fullName evidence="2">VWA domain-containing protein</fullName>
    </submittedName>
</protein>